<keyword evidence="4" id="KW-0255">Endonuclease</keyword>
<protein>
    <recommendedName>
        <fullName evidence="7">Reverse transcriptase RNase H-like domain-containing protein</fullName>
    </recommendedName>
</protein>
<sequence>MKPLSGRKPHCHTYRPYDLYYPNLETILEKDAAKKRGLGYVLKQWGMDGRWRFIEANSRWLCESEGNYGMTTLEVMAGYWATKKLGVFHRGLPHSVIITDHQAIVPIMNSKTLDEIKNP</sequence>
<keyword evidence="1" id="KW-0808">Transferase</keyword>
<dbReference type="GO" id="GO:0016787">
    <property type="term" value="F:hydrolase activity"/>
    <property type="evidence" value="ECO:0007669"/>
    <property type="project" value="UniProtKB-KW"/>
</dbReference>
<keyword evidence="5" id="KW-0378">Hydrolase</keyword>
<dbReference type="STRING" id="6832.A0A553NTX0"/>
<dbReference type="GO" id="GO:0003964">
    <property type="term" value="F:RNA-directed DNA polymerase activity"/>
    <property type="evidence" value="ECO:0007669"/>
    <property type="project" value="UniProtKB-KW"/>
</dbReference>
<keyword evidence="2" id="KW-0548">Nucleotidyltransferase</keyword>
<gene>
    <name evidence="8" type="ORF">TCAL_05079</name>
</gene>
<dbReference type="InterPro" id="IPR043502">
    <property type="entry name" value="DNA/RNA_pol_sf"/>
</dbReference>
<dbReference type="Pfam" id="PF17917">
    <property type="entry name" value="RT_RNaseH"/>
    <property type="match status" value="1"/>
</dbReference>
<name>A0A553NTX0_TIGCA</name>
<reference evidence="8 9" key="1">
    <citation type="journal article" date="2018" name="Nat. Ecol. Evol.">
        <title>Genomic signatures of mitonuclear coevolution across populations of Tigriopus californicus.</title>
        <authorList>
            <person name="Barreto F.S."/>
            <person name="Watson E.T."/>
            <person name="Lima T.G."/>
            <person name="Willett C.S."/>
            <person name="Edmands S."/>
            <person name="Li W."/>
            <person name="Burton R.S."/>
        </authorList>
    </citation>
    <scope>NUCLEOTIDE SEQUENCE [LARGE SCALE GENOMIC DNA]</scope>
    <source>
        <strain evidence="8 9">San Diego</strain>
    </source>
</reference>
<organism evidence="8 9">
    <name type="scientific">Tigriopus californicus</name>
    <name type="common">Marine copepod</name>
    <dbReference type="NCBI Taxonomy" id="6832"/>
    <lineage>
        <taxon>Eukaryota</taxon>
        <taxon>Metazoa</taxon>
        <taxon>Ecdysozoa</taxon>
        <taxon>Arthropoda</taxon>
        <taxon>Crustacea</taxon>
        <taxon>Multicrustacea</taxon>
        <taxon>Hexanauplia</taxon>
        <taxon>Copepoda</taxon>
        <taxon>Harpacticoida</taxon>
        <taxon>Harpacticidae</taxon>
        <taxon>Tigriopus</taxon>
    </lineage>
</organism>
<evidence type="ECO:0000259" key="7">
    <source>
        <dbReference type="Pfam" id="PF17917"/>
    </source>
</evidence>
<evidence type="ECO:0000313" key="8">
    <source>
        <dbReference type="EMBL" id="TRY68871.1"/>
    </source>
</evidence>
<keyword evidence="9" id="KW-1185">Reference proteome</keyword>
<evidence type="ECO:0000256" key="5">
    <source>
        <dbReference type="ARBA" id="ARBA00022801"/>
    </source>
</evidence>
<keyword evidence="6" id="KW-0695">RNA-directed DNA polymerase</keyword>
<dbReference type="InterPro" id="IPR041373">
    <property type="entry name" value="RT_RNaseH"/>
</dbReference>
<evidence type="ECO:0000256" key="1">
    <source>
        <dbReference type="ARBA" id="ARBA00022679"/>
    </source>
</evidence>
<dbReference type="SUPFAM" id="SSF56672">
    <property type="entry name" value="DNA/RNA polymerases"/>
    <property type="match status" value="1"/>
</dbReference>
<keyword evidence="3" id="KW-0540">Nuclease</keyword>
<evidence type="ECO:0000256" key="2">
    <source>
        <dbReference type="ARBA" id="ARBA00022695"/>
    </source>
</evidence>
<dbReference type="AlphaFoldDB" id="A0A553NTX0"/>
<dbReference type="EMBL" id="VCGU01000010">
    <property type="protein sequence ID" value="TRY68871.1"/>
    <property type="molecule type" value="Genomic_DNA"/>
</dbReference>
<feature type="domain" description="Reverse transcriptase RNase H-like" evidence="7">
    <location>
        <begin position="22"/>
        <end position="112"/>
    </location>
</feature>
<proteinExistence type="predicted"/>
<evidence type="ECO:0000256" key="3">
    <source>
        <dbReference type="ARBA" id="ARBA00022722"/>
    </source>
</evidence>
<evidence type="ECO:0000313" key="9">
    <source>
        <dbReference type="Proteomes" id="UP000318571"/>
    </source>
</evidence>
<dbReference type="GO" id="GO:0004519">
    <property type="term" value="F:endonuclease activity"/>
    <property type="evidence" value="ECO:0007669"/>
    <property type="project" value="UniProtKB-KW"/>
</dbReference>
<evidence type="ECO:0000256" key="6">
    <source>
        <dbReference type="ARBA" id="ARBA00022918"/>
    </source>
</evidence>
<dbReference type="Proteomes" id="UP000318571">
    <property type="component" value="Chromosome 1"/>
</dbReference>
<comment type="caution">
    <text evidence="8">The sequence shown here is derived from an EMBL/GenBank/DDBJ whole genome shotgun (WGS) entry which is preliminary data.</text>
</comment>
<accession>A0A553NTX0</accession>
<evidence type="ECO:0000256" key="4">
    <source>
        <dbReference type="ARBA" id="ARBA00022759"/>
    </source>
</evidence>